<dbReference type="Proteomes" id="UP000007843">
    <property type="component" value="Chromosome"/>
</dbReference>
<dbReference type="InterPro" id="IPR050263">
    <property type="entry name" value="Bact_Fimbrial_Adh_Pro"/>
</dbReference>
<dbReference type="EMBL" id="CP003218">
    <property type="protein sequence ID" value="AEX03470.1"/>
    <property type="molecule type" value="Genomic_DNA"/>
</dbReference>
<dbReference type="SUPFAM" id="SSF49401">
    <property type="entry name" value="Bacterial adhesins"/>
    <property type="match status" value="1"/>
</dbReference>
<gene>
    <name evidence="6" type="ordered locus">KOX_08720</name>
</gene>
<evidence type="ECO:0000313" key="7">
    <source>
        <dbReference type="Proteomes" id="UP000007843"/>
    </source>
</evidence>
<organism evidence="6 7">
    <name type="scientific">Klebsiella michiganensis (strain ATCC 8724 / DSM 4798 / JCM 20051 / NBRC 3318 / NRRL B-199 / KCTC 1686 / BUCSAV 143 / CCM 1901)</name>
    <dbReference type="NCBI Taxonomy" id="1006551"/>
    <lineage>
        <taxon>Bacteria</taxon>
        <taxon>Pseudomonadati</taxon>
        <taxon>Pseudomonadota</taxon>
        <taxon>Gammaproteobacteria</taxon>
        <taxon>Enterobacterales</taxon>
        <taxon>Enterobacteriaceae</taxon>
        <taxon>Klebsiella/Raoultella group</taxon>
        <taxon>Klebsiella</taxon>
    </lineage>
</organism>
<reference evidence="6 7" key="1">
    <citation type="journal article" date="2012" name="J. Bacteriol.">
        <title>Complete genome sequence of Klebsiella oxytoca KCTC 1686, used in production of 2,3-butanediol.</title>
        <authorList>
            <person name="Shin S.H."/>
            <person name="Kim S."/>
            <person name="Kim J.Y."/>
            <person name="Lee S."/>
            <person name="Um Y."/>
            <person name="Oh M.K."/>
            <person name="Kim Y.R."/>
            <person name="Lee J."/>
            <person name="Yang K.S."/>
        </authorList>
    </citation>
    <scope>NUCLEOTIDE SEQUENCE [LARGE SCALE GENOMIC DNA]</scope>
    <source>
        <strain evidence="7">ATCC 8724 / DSM 4798 / JCM 20051 / NBRC 3318 / NRRL B-199 / KCTC 1686</strain>
    </source>
</reference>
<proteinExistence type="inferred from homology"/>
<dbReference type="GO" id="GO:0009289">
    <property type="term" value="C:pilus"/>
    <property type="evidence" value="ECO:0007669"/>
    <property type="project" value="UniProtKB-SubCell"/>
</dbReference>
<dbReference type="PANTHER" id="PTHR33420">
    <property type="entry name" value="FIMBRIAL SUBUNIT ELFA-RELATED"/>
    <property type="match status" value="1"/>
</dbReference>
<comment type="subcellular location">
    <subcellularLocation>
        <location evidence="1">Fimbrium</location>
    </subcellularLocation>
</comment>
<dbReference type="Gene3D" id="2.60.40.1090">
    <property type="entry name" value="Fimbrial-type adhesion domain"/>
    <property type="match status" value="1"/>
</dbReference>
<dbReference type="InterPro" id="IPR008966">
    <property type="entry name" value="Adhesion_dom_sf"/>
</dbReference>
<dbReference type="PANTHER" id="PTHR33420:SF3">
    <property type="entry name" value="FIMBRIAL SUBUNIT ELFA"/>
    <property type="match status" value="1"/>
</dbReference>
<accession>A0A0H3HAW0</accession>
<protein>
    <submittedName>
        <fullName evidence="6">Type 1 fimbrial protein</fullName>
    </submittedName>
</protein>
<sequence>MKKTIVAVMVAASAALSVQAFAAGNSSSLTILGNVTDTGESCNVTPSAMISGGSLTLDDVKASVLEAMAVNTPYMSTAKDIEYKIEDCQKGATKYSGNINVTVTGDYISGLDDVLTNTAASPATNAAVTVVNTDGTRVSFTGTTPKVIAYTAGTPSYLRYKAAYIKTANGVTDGAVKGVATFTISY</sequence>
<evidence type="ECO:0000256" key="1">
    <source>
        <dbReference type="ARBA" id="ARBA00004561"/>
    </source>
</evidence>
<feature type="signal peptide" evidence="5">
    <location>
        <begin position="1"/>
        <end position="22"/>
    </location>
</feature>
<name>A0A0H3HAW0_KLEM8</name>
<dbReference type="RefSeq" id="WP_014227605.1">
    <property type="nucleotide sequence ID" value="NC_016612.1"/>
</dbReference>
<dbReference type="InterPro" id="IPR036937">
    <property type="entry name" value="Adhesion_dom_fimbrial_sf"/>
</dbReference>
<dbReference type="KEGG" id="kox:KOX_08720"/>
<evidence type="ECO:0000313" key="6">
    <source>
        <dbReference type="EMBL" id="AEX03470.1"/>
    </source>
</evidence>
<keyword evidence="3 5" id="KW-0732">Signal</keyword>
<dbReference type="AlphaFoldDB" id="A0A0H3HAW0"/>
<feature type="chain" id="PRO_5002610768" evidence="5">
    <location>
        <begin position="23"/>
        <end position="186"/>
    </location>
</feature>
<dbReference type="HOGENOM" id="CLU_124354_0_0_6"/>
<dbReference type="GO" id="GO:0043709">
    <property type="term" value="P:cell adhesion involved in single-species biofilm formation"/>
    <property type="evidence" value="ECO:0007669"/>
    <property type="project" value="TreeGrafter"/>
</dbReference>
<comment type="similarity">
    <text evidence="2">Belongs to the fimbrial protein family.</text>
</comment>
<evidence type="ECO:0000256" key="4">
    <source>
        <dbReference type="ARBA" id="ARBA00023263"/>
    </source>
</evidence>
<evidence type="ECO:0000256" key="3">
    <source>
        <dbReference type="ARBA" id="ARBA00022729"/>
    </source>
</evidence>
<evidence type="ECO:0000256" key="2">
    <source>
        <dbReference type="ARBA" id="ARBA00006671"/>
    </source>
</evidence>
<keyword evidence="4" id="KW-0281">Fimbrium</keyword>
<evidence type="ECO:0000256" key="5">
    <source>
        <dbReference type="SAM" id="SignalP"/>
    </source>
</evidence>